<dbReference type="Proteomes" id="UP000662888">
    <property type="component" value="Chromosome"/>
</dbReference>
<feature type="region of interest" description="Disordered" evidence="1">
    <location>
        <begin position="93"/>
        <end position="116"/>
    </location>
</feature>
<reference evidence="3 4" key="1">
    <citation type="submission" date="2020-11" db="EMBL/GenBank/DDBJ databases">
        <authorList>
            <person name="Sun Q."/>
        </authorList>
    </citation>
    <scope>NUCLEOTIDE SEQUENCE [LARGE SCALE GENOMIC DNA]</scope>
    <source>
        <strain evidence="3 4">P8398</strain>
    </source>
</reference>
<evidence type="ECO:0000313" key="3">
    <source>
        <dbReference type="EMBL" id="QPI48228.1"/>
    </source>
</evidence>
<dbReference type="SMART" id="SM00028">
    <property type="entry name" value="TPR"/>
    <property type="match status" value="3"/>
</dbReference>
<feature type="compositionally biased region" description="Low complexity" evidence="1">
    <location>
        <begin position="16"/>
        <end position="25"/>
    </location>
</feature>
<dbReference type="EMBL" id="CP065053">
    <property type="protein sequence ID" value="QPI48228.1"/>
    <property type="molecule type" value="Genomic_DNA"/>
</dbReference>
<dbReference type="InterPro" id="IPR011990">
    <property type="entry name" value="TPR-like_helical_dom_sf"/>
</dbReference>
<accession>A0AA49A6B6</accession>
<gene>
    <name evidence="3" type="ORF">IV454_22145</name>
</gene>
<name>A0AA49A6B6_9BURK</name>
<evidence type="ECO:0000256" key="2">
    <source>
        <dbReference type="SAM" id="Phobius"/>
    </source>
</evidence>
<dbReference type="RefSeq" id="WP_206087865.1">
    <property type="nucleotide sequence ID" value="NZ_CP065053.1"/>
</dbReference>
<dbReference type="Pfam" id="PF14559">
    <property type="entry name" value="TPR_19"/>
    <property type="match status" value="1"/>
</dbReference>
<evidence type="ECO:0000313" key="4">
    <source>
        <dbReference type="Proteomes" id="UP000662888"/>
    </source>
</evidence>
<evidence type="ECO:0000256" key="1">
    <source>
        <dbReference type="SAM" id="MobiDB-lite"/>
    </source>
</evidence>
<proteinExistence type="predicted"/>
<keyword evidence="4" id="KW-1185">Reference proteome</keyword>
<feature type="region of interest" description="Disordered" evidence="1">
    <location>
        <begin position="143"/>
        <end position="186"/>
    </location>
</feature>
<feature type="transmembrane region" description="Helical" evidence="2">
    <location>
        <begin position="36"/>
        <end position="62"/>
    </location>
</feature>
<dbReference type="SUPFAM" id="SSF48452">
    <property type="entry name" value="TPR-like"/>
    <property type="match status" value="1"/>
</dbReference>
<protein>
    <submittedName>
        <fullName evidence="3">Tetratricopeptide repeat protein</fullName>
    </submittedName>
</protein>
<dbReference type="InterPro" id="IPR019734">
    <property type="entry name" value="TPR_rpt"/>
</dbReference>
<feature type="region of interest" description="Disordered" evidence="1">
    <location>
        <begin position="9"/>
        <end position="28"/>
    </location>
</feature>
<keyword evidence="2" id="KW-1133">Transmembrane helix</keyword>
<feature type="compositionally biased region" description="Basic and acidic residues" evidence="1">
    <location>
        <begin position="162"/>
        <end position="175"/>
    </location>
</feature>
<sequence length="398" mass="42085">MSLINKMLQDLDKRGAPGADGAPADIRPVGRSERAVPLPVVMGALAGVLILGAGAAIGWRFLHQQPVAPGPQLVIKPPEQLPLPQAVQPPQIARVATTPPPPQPAASPATESSTLRRIPELEKMQKTLLQSTRDASLAAPAVTDKGLPAGQSAQKELPALARTERERIRRSREPEVAAAEAGKNRPAAPLRTKTLETDVEVAPQSGRQAPAGLGAEGAYRRALASLQEGRIAEAVAQLEQALGIDARHEAARQTLVGILIEQRRTDEAMRLLQAGLALDTRQPAMAMLLARLQIDSGGSGVATLMASLPAAVGNGEYHAFLAGALQRERRHQEAVEQYQAALRGTPDNAVWSMGLGISLEAEKRLPEALAAFQRARAAGTLSPELQGFVERKVGALGR</sequence>
<keyword evidence="2" id="KW-0472">Membrane</keyword>
<keyword evidence="2" id="KW-0812">Transmembrane</keyword>
<dbReference type="Pfam" id="PF13432">
    <property type="entry name" value="TPR_16"/>
    <property type="match status" value="1"/>
</dbReference>
<dbReference type="Gene3D" id="1.25.40.10">
    <property type="entry name" value="Tetratricopeptide repeat domain"/>
    <property type="match status" value="2"/>
</dbReference>
<organism evidence="3 4">
    <name type="scientific">Massilia antarctica</name>
    <dbReference type="NCBI Taxonomy" id="2765360"/>
    <lineage>
        <taxon>Bacteria</taxon>
        <taxon>Pseudomonadati</taxon>
        <taxon>Pseudomonadota</taxon>
        <taxon>Betaproteobacteria</taxon>
        <taxon>Burkholderiales</taxon>
        <taxon>Oxalobacteraceae</taxon>
        <taxon>Telluria group</taxon>
        <taxon>Massilia</taxon>
    </lineage>
</organism>